<dbReference type="Proteomes" id="UP000663193">
    <property type="component" value="Chromosome 16"/>
</dbReference>
<organism evidence="2 3">
    <name type="scientific">Phaeosphaeria nodorum (strain SN15 / ATCC MYA-4574 / FGSC 10173)</name>
    <name type="common">Glume blotch fungus</name>
    <name type="synonym">Parastagonospora nodorum</name>
    <dbReference type="NCBI Taxonomy" id="321614"/>
    <lineage>
        <taxon>Eukaryota</taxon>
        <taxon>Fungi</taxon>
        <taxon>Dikarya</taxon>
        <taxon>Ascomycota</taxon>
        <taxon>Pezizomycotina</taxon>
        <taxon>Dothideomycetes</taxon>
        <taxon>Pleosporomycetidae</taxon>
        <taxon>Pleosporales</taxon>
        <taxon>Pleosporineae</taxon>
        <taxon>Phaeosphaeriaceae</taxon>
        <taxon>Parastagonospora</taxon>
    </lineage>
</organism>
<name>A0A7U2FIX1_PHANO</name>
<accession>A0A7U2FIX1</accession>
<gene>
    <name evidence="2" type="ORF">JI435_442970</name>
</gene>
<keyword evidence="3" id="KW-1185">Reference proteome</keyword>
<keyword evidence="1" id="KW-0732">Signal</keyword>
<reference evidence="3" key="1">
    <citation type="journal article" date="2021" name="BMC Genomics">
        <title>Chromosome-level genome assembly and manually-curated proteome of model necrotroph Parastagonospora nodorum Sn15 reveals a genome-wide trove of candidate effector homologs, and redundancy of virulence-related functions within an accessory chromosome.</title>
        <authorList>
            <person name="Bertazzoni S."/>
            <person name="Jones D.A.B."/>
            <person name="Phan H.T."/>
            <person name="Tan K.-C."/>
            <person name="Hane J.K."/>
        </authorList>
    </citation>
    <scope>NUCLEOTIDE SEQUENCE [LARGE SCALE GENOMIC DNA]</scope>
    <source>
        <strain evidence="3">SN15 / ATCC MYA-4574 / FGSC 10173)</strain>
    </source>
</reference>
<dbReference type="VEuPathDB" id="FungiDB:JI435_442970"/>
<feature type="signal peptide" evidence="1">
    <location>
        <begin position="1"/>
        <end position="24"/>
    </location>
</feature>
<evidence type="ECO:0008006" key="4">
    <source>
        <dbReference type="Google" id="ProtNLM"/>
    </source>
</evidence>
<evidence type="ECO:0000313" key="3">
    <source>
        <dbReference type="Proteomes" id="UP000663193"/>
    </source>
</evidence>
<protein>
    <recommendedName>
        <fullName evidence="4">Secreted protein</fullName>
    </recommendedName>
</protein>
<evidence type="ECO:0000256" key="1">
    <source>
        <dbReference type="SAM" id="SignalP"/>
    </source>
</evidence>
<dbReference type="EMBL" id="CP069038">
    <property type="protein sequence ID" value="QRD04090.1"/>
    <property type="molecule type" value="Genomic_DNA"/>
</dbReference>
<sequence length="100" mass="11171">MQPDHLAVLIIKLVTLLPARSYHAFDVQISIPINATCSSGRCSSCAAYNPNASVWTRLNQPSNRLDVVHLMIIILSQGCMHKRGRHAVSFHRIAPHVLYQ</sequence>
<evidence type="ECO:0000313" key="2">
    <source>
        <dbReference type="EMBL" id="QRD04090.1"/>
    </source>
</evidence>
<feature type="chain" id="PRO_5030778974" description="Secreted protein" evidence="1">
    <location>
        <begin position="25"/>
        <end position="100"/>
    </location>
</feature>
<dbReference type="AlphaFoldDB" id="A0A7U2FIX1"/>
<proteinExistence type="predicted"/>